<protein>
    <recommendedName>
        <fullName evidence="3">beta-glucosidase</fullName>
        <ecNumber evidence="3">3.2.1.21</ecNumber>
    </recommendedName>
</protein>
<dbReference type="InterPro" id="IPR036962">
    <property type="entry name" value="Glyco_hydro_3_N_sf"/>
</dbReference>
<dbReference type="InterPro" id="IPR017853">
    <property type="entry name" value="GH"/>
</dbReference>
<dbReference type="GO" id="GO:0008422">
    <property type="term" value="F:beta-glucosidase activity"/>
    <property type="evidence" value="ECO:0007669"/>
    <property type="project" value="UniProtKB-EC"/>
</dbReference>
<dbReference type="PANTHER" id="PTHR30620">
    <property type="entry name" value="PERIPLASMIC BETA-GLUCOSIDASE-RELATED"/>
    <property type="match status" value="1"/>
</dbReference>
<dbReference type="Gene3D" id="3.40.50.1700">
    <property type="entry name" value="Glycoside hydrolase family 3 C-terminal domain"/>
    <property type="match status" value="1"/>
</dbReference>
<dbReference type="STRING" id="1480694.DC28_09330"/>
<dbReference type="SUPFAM" id="SSF52279">
    <property type="entry name" value="Beta-D-glucan exohydrolase, C-terminal domain"/>
    <property type="match status" value="1"/>
</dbReference>
<dbReference type="RefSeq" id="WP_037547885.1">
    <property type="nucleotide sequence ID" value="NZ_JNUP01000064.1"/>
</dbReference>
<evidence type="ECO:0000256" key="3">
    <source>
        <dbReference type="ARBA" id="ARBA00012744"/>
    </source>
</evidence>
<comment type="caution">
    <text evidence="9">The sequence shown here is derived from an EMBL/GenBank/DDBJ whole genome shotgun (WGS) entry which is preliminary data.</text>
</comment>
<gene>
    <name evidence="9" type="ORF">DC28_09330</name>
</gene>
<dbReference type="OrthoDB" id="98455at2"/>
<comment type="similarity">
    <text evidence="2">Belongs to the glycosyl hydrolase 3 family.</text>
</comment>
<dbReference type="Proteomes" id="UP000029692">
    <property type="component" value="Unassembled WGS sequence"/>
</dbReference>
<dbReference type="eggNOG" id="COG1472">
    <property type="taxonomic scope" value="Bacteria"/>
</dbReference>
<keyword evidence="5" id="KW-0378">Hydrolase</keyword>
<dbReference type="Pfam" id="PF00933">
    <property type="entry name" value="Glyco_hydro_3"/>
    <property type="match status" value="1"/>
</dbReference>
<evidence type="ECO:0000256" key="7">
    <source>
        <dbReference type="SAM" id="SignalP"/>
    </source>
</evidence>
<keyword evidence="6" id="KW-0326">Glycosidase</keyword>
<dbReference type="PRINTS" id="PR00133">
    <property type="entry name" value="GLHYDRLASE3"/>
</dbReference>
<evidence type="ECO:0000256" key="4">
    <source>
        <dbReference type="ARBA" id="ARBA00022729"/>
    </source>
</evidence>
<accession>A0A098QW96</accession>
<dbReference type="InterPro" id="IPR001764">
    <property type="entry name" value="Glyco_hydro_3_N"/>
</dbReference>
<dbReference type="EC" id="3.2.1.21" evidence="3"/>
<feature type="signal peptide" evidence="7">
    <location>
        <begin position="1"/>
        <end position="19"/>
    </location>
</feature>
<evidence type="ECO:0000256" key="1">
    <source>
        <dbReference type="ARBA" id="ARBA00000448"/>
    </source>
</evidence>
<dbReference type="GO" id="GO:0009251">
    <property type="term" value="P:glucan catabolic process"/>
    <property type="evidence" value="ECO:0007669"/>
    <property type="project" value="TreeGrafter"/>
</dbReference>
<feature type="domain" description="Glycoside hydrolase family 3 N-terminal" evidence="8">
    <location>
        <begin position="173"/>
        <end position="455"/>
    </location>
</feature>
<evidence type="ECO:0000256" key="5">
    <source>
        <dbReference type="ARBA" id="ARBA00022801"/>
    </source>
</evidence>
<proteinExistence type="inferred from homology"/>
<evidence type="ECO:0000313" key="9">
    <source>
        <dbReference type="EMBL" id="KGE71979.1"/>
    </source>
</evidence>
<feature type="chain" id="PRO_5001946589" description="beta-glucosidase" evidence="7">
    <location>
        <begin position="20"/>
        <end position="766"/>
    </location>
</feature>
<dbReference type="PANTHER" id="PTHR30620:SF16">
    <property type="entry name" value="LYSOSOMAL BETA GLUCOSIDASE"/>
    <property type="match status" value="1"/>
</dbReference>
<dbReference type="PROSITE" id="PS51257">
    <property type="entry name" value="PROKAR_LIPOPROTEIN"/>
    <property type="match status" value="1"/>
</dbReference>
<dbReference type="InterPro" id="IPR051915">
    <property type="entry name" value="Cellulose_Degrad_GH3"/>
</dbReference>
<evidence type="ECO:0000313" key="10">
    <source>
        <dbReference type="Proteomes" id="UP000029692"/>
    </source>
</evidence>
<dbReference type="SUPFAM" id="SSF51445">
    <property type="entry name" value="(Trans)glycosidases"/>
    <property type="match status" value="1"/>
</dbReference>
<organism evidence="9 10">
    <name type="scientific">Spirochaeta lutea</name>
    <dbReference type="NCBI Taxonomy" id="1480694"/>
    <lineage>
        <taxon>Bacteria</taxon>
        <taxon>Pseudomonadati</taxon>
        <taxon>Spirochaetota</taxon>
        <taxon>Spirochaetia</taxon>
        <taxon>Spirochaetales</taxon>
        <taxon>Spirochaetaceae</taxon>
        <taxon>Spirochaeta</taxon>
    </lineage>
</organism>
<dbReference type="Gene3D" id="3.20.20.300">
    <property type="entry name" value="Glycoside hydrolase, family 3, N-terminal domain"/>
    <property type="match status" value="1"/>
</dbReference>
<evidence type="ECO:0000256" key="2">
    <source>
        <dbReference type="ARBA" id="ARBA00005336"/>
    </source>
</evidence>
<evidence type="ECO:0000256" key="6">
    <source>
        <dbReference type="ARBA" id="ARBA00023295"/>
    </source>
</evidence>
<reference evidence="9 10" key="1">
    <citation type="submission" date="2014-05" db="EMBL/GenBank/DDBJ databases">
        <title>De novo Genome Sequence of Spirocheata sp.</title>
        <authorList>
            <person name="Shivani Y."/>
            <person name="Subhash Y."/>
            <person name="Tushar L."/>
            <person name="Sasikala C."/>
            <person name="Ramana C.V."/>
        </authorList>
    </citation>
    <scope>NUCLEOTIDE SEQUENCE [LARGE SCALE GENOMIC DNA]</scope>
    <source>
        <strain evidence="9 10">JC230</strain>
    </source>
</reference>
<sequence length="766" mass="83776">MIKKAFIAVSAVLIALALAACGGGDPFEVSIYSEQPEITTYQEYLEANPGIPSQGTEPILSAGNDKGVITSRGLEFKDSNGNGKLEPYEDWRLTPRDRAGDLVERMAVEEKLALLNWRSLNLGGEDEGFGIPGLGAGGETEEGTPAAQLAAGNRYALQAPVAPLDVLTYFNNVQGYVERLNWGIPMILSQDPTHDYWFGNEIPDYQYSTWPFMMGLGAINDLGLTKRFGEIVRDELRMSGYHVLLGPQADLATEPRWARIQHLLHADGDIVARHIEVLVKSMQGYDLDKNSVGVDGIITVLKHFPGAGSNQEGMDSHTRAGRYAAFPGGNLEEHLKPFEAAIEKAEVGAIMMAYSIIDPDQTGYEAVGSAYEYQIATELLKNQLGFDGTVVSDHSIATNAAWGVEDLSEPERLAKMLNAGTYQNMPGDNDGWWLTAYEDGLITDETINAAAIRTLELQFKLGLFENPYVNLAEAREFWNPEGKAMQDRMAKGFDAMRKAMVLTENPEVAPYIQLLPITATNPDYVSAVDTNGNNRVDVYFDSPFPDADSGQEKTYAFSSDSQYLEANFVDSIAEADIAIIRINARGGTYFGTQGGVPLDFQSPTRVFDHDSDQYTDETIPNYVDFGGWQFGDWSNGSGAGMVGQGYRSYLGYQESLAAITRAIQAKQANPDLKIILGMTASRPGIIEPFLKDVDGVFIDFAATDRAFLDVVFWQEGAAPKGTLPVEIPSSMESVRNQLEDIPGDTQDPTYEIGYGLEYNTGSGYGN</sequence>
<dbReference type="InterPro" id="IPR036881">
    <property type="entry name" value="Glyco_hydro_3_C_sf"/>
</dbReference>
<keyword evidence="10" id="KW-1185">Reference proteome</keyword>
<keyword evidence="4 7" id="KW-0732">Signal</keyword>
<comment type="catalytic activity">
    <reaction evidence="1">
        <text>Hydrolysis of terminal, non-reducing beta-D-glucosyl residues with release of beta-D-glucose.</text>
        <dbReference type="EC" id="3.2.1.21"/>
    </reaction>
</comment>
<dbReference type="AlphaFoldDB" id="A0A098QW96"/>
<dbReference type="EMBL" id="JNUP01000064">
    <property type="protein sequence ID" value="KGE71979.1"/>
    <property type="molecule type" value="Genomic_DNA"/>
</dbReference>
<evidence type="ECO:0000259" key="8">
    <source>
        <dbReference type="Pfam" id="PF00933"/>
    </source>
</evidence>
<name>A0A098QW96_9SPIO</name>